<organism evidence="1 2">
    <name type="scientific">Ciceribacter ferrooxidans</name>
    <dbReference type="NCBI Taxonomy" id="2509717"/>
    <lineage>
        <taxon>Bacteria</taxon>
        <taxon>Pseudomonadati</taxon>
        <taxon>Pseudomonadota</taxon>
        <taxon>Alphaproteobacteria</taxon>
        <taxon>Hyphomicrobiales</taxon>
        <taxon>Rhizobiaceae</taxon>
        <taxon>Ciceribacter</taxon>
    </lineage>
</organism>
<evidence type="ECO:0000313" key="2">
    <source>
        <dbReference type="Proteomes" id="UP000291088"/>
    </source>
</evidence>
<keyword evidence="2" id="KW-1185">Reference proteome</keyword>
<dbReference type="Pfam" id="PF09684">
    <property type="entry name" value="Tail_P2_I"/>
    <property type="match status" value="1"/>
</dbReference>
<dbReference type="EMBL" id="SDVB01000253">
    <property type="protein sequence ID" value="RYC10176.1"/>
    <property type="molecule type" value="Genomic_DNA"/>
</dbReference>
<dbReference type="AlphaFoldDB" id="A0A4Q2SVP9"/>
<evidence type="ECO:0000313" key="1">
    <source>
        <dbReference type="EMBL" id="RYC10176.1"/>
    </source>
</evidence>
<dbReference type="Proteomes" id="UP000291088">
    <property type="component" value="Unassembled WGS sequence"/>
</dbReference>
<reference evidence="1 2" key="1">
    <citation type="submission" date="2019-01" db="EMBL/GenBank/DDBJ databases">
        <authorList>
            <person name="Deng T."/>
        </authorList>
    </citation>
    <scope>NUCLEOTIDE SEQUENCE [LARGE SCALE GENOMIC DNA]</scope>
    <source>
        <strain evidence="1 2">F8825</strain>
    </source>
</reference>
<accession>A0A4Q2SVP9</accession>
<dbReference type="InterPro" id="IPR006521">
    <property type="entry name" value="Tail_protein_I"/>
</dbReference>
<name>A0A4Q2SVP9_9HYPH</name>
<comment type="caution">
    <text evidence="1">The sequence shown here is derived from an EMBL/GenBank/DDBJ whole genome shotgun (WGS) entry which is preliminary data.</text>
</comment>
<dbReference type="OrthoDB" id="7875566at2"/>
<sequence>MTEDLLPDNRTILEEALAVATDPLPVVSGTIEGARGYRYARPLNASVAPWLVYEYGLGPISEYFATVEDLIDLGRAWQRIRGTPAALKTALGWIGYGAPVVEDQVTGRRRWHLYQIGMGALPGADESRKLADAEHLASISDPARSEMFRGYHGYDVRAMVWGGKRFGDALLGDSSGVRINGGSVKWSHGRSHAVEVAGAVTDWAYFGWDDALADTVTASGTWSDTLSWDTPMLYWDGTAAEAAVKTWLILQRQAHLVFRDGNGAAIGYARVIRVATDNSSAALAPSVIYQVRTGFGDGDGKTAASVGVIYDLITRDGVKPAKSWLVPSEVVPASGVDVGSGAFAHTFQRTVRETVTLTLTIS</sequence>
<gene>
    <name evidence="1" type="ORF">EUU22_19105</name>
</gene>
<dbReference type="RefSeq" id="WP_129333569.1">
    <property type="nucleotide sequence ID" value="NZ_SDVB01000253.1"/>
</dbReference>
<protein>
    <submittedName>
        <fullName evidence="1">Uncharacterized protein</fullName>
    </submittedName>
</protein>
<proteinExistence type="predicted"/>